<proteinExistence type="predicted"/>
<organism evidence="1 2">
    <name type="scientific">Pseudoalteromonas rhizosphaerae</name>
    <dbReference type="NCBI Taxonomy" id="2518973"/>
    <lineage>
        <taxon>Bacteria</taxon>
        <taxon>Pseudomonadati</taxon>
        <taxon>Pseudomonadota</taxon>
        <taxon>Gammaproteobacteria</taxon>
        <taxon>Alteromonadales</taxon>
        <taxon>Pseudoalteromonadaceae</taxon>
        <taxon>Pseudoalteromonas</taxon>
    </lineage>
</organism>
<name>A0ABW8KU20_9GAMM</name>
<dbReference type="RefSeq" id="WP_182785277.1">
    <property type="nucleotide sequence ID" value="NZ_JBJDOT010000002.1"/>
</dbReference>
<dbReference type="EMBL" id="JBJDOT010000002">
    <property type="protein sequence ID" value="MFK3862733.1"/>
    <property type="molecule type" value="Genomic_DNA"/>
</dbReference>
<evidence type="ECO:0000313" key="2">
    <source>
        <dbReference type="Proteomes" id="UP001620262"/>
    </source>
</evidence>
<comment type="caution">
    <text evidence="1">The sequence shown here is derived from an EMBL/GenBank/DDBJ whole genome shotgun (WGS) entry which is preliminary data.</text>
</comment>
<accession>A0ABW8KU20</accession>
<protein>
    <submittedName>
        <fullName evidence="1">Uncharacterized protein</fullName>
    </submittedName>
</protein>
<gene>
    <name evidence="1" type="ORF">ACI2JU_02465</name>
</gene>
<sequence>MKFDMTITDNFASFFDEQKGSHIFIDSFDNENFEVRIGSLEDSKPAGNIVAFTDDELNSKLLELYNKHIVGA</sequence>
<keyword evidence="2" id="KW-1185">Reference proteome</keyword>
<reference evidence="1 2" key="1">
    <citation type="submission" date="2024-11" db="EMBL/GenBank/DDBJ databases">
        <title>The Natural Products Discovery Center: Release of the First 8490 Sequenced Strains for Exploring Actinobacteria Biosynthetic Diversity.</title>
        <authorList>
            <person name="Kalkreuter E."/>
            <person name="Kautsar S.A."/>
            <person name="Yang D."/>
            <person name="Bader C.D."/>
            <person name="Teijaro C.N."/>
            <person name="Fluegel L."/>
            <person name="Davis C.M."/>
            <person name="Simpson J.R."/>
            <person name="Lauterbach L."/>
            <person name="Steele A.D."/>
            <person name="Gui C."/>
            <person name="Meng S."/>
            <person name="Li G."/>
            <person name="Viehrig K."/>
            <person name="Ye F."/>
            <person name="Su P."/>
            <person name="Kiefer A.F."/>
            <person name="Nichols A."/>
            <person name="Cepeda A.J."/>
            <person name="Yan W."/>
            <person name="Fan B."/>
            <person name="Jiang Y."/>
            <person name="Adhikari A."/>
            <person name="Zheng C.-J."/>
            <person name="Schuster L."/>
            <person name="Cowan T.M."/>
            <person name="Smanski M.J."/>
            <person name="Chevrette M.G."/>
            <person name="De Carvalho L.P.S."/>
            <person name="Shen B."/>
        </authorList>
    </citation>
    <scope>NUCLEOTIDE SEQUENCE [LARGE SCALE GENOMIC DNA]</scope>
    <source>
        <strain evidence="1 2">NPDC078403</strain>
    </source>
</reference>
<evidence type="ECO:0000313" key="1">
    <source>
        <dbReference type="EMBL" id="MFK3862733.1"/>
    </source>
</evidence>
<dbReference type="Proteomes" id="UP001620262">
    <property type="component" value="Unassembled WGS sequence"/>
</dbReference>